<name>A0A0E9Q002_ANGAN</name>
<proteinExistence type="predicted"/>
<reference evidence="2" key="1">
    <citation type="submission" date="2014-11" db="EMBL/GenBank/DDBJ databases">
        <authorList>
            <person name="Amaro Gonzalez C."/>
        </authorList>
    </citation>
    <scope>NUCLEOTIDE SEQUENCE</scope>
</reference>
<sequence>MRKKTVLYCYHKAIVINSFVCRYFLVIINMTIIRTVTLKYFSRNLFFARSI</sequence>
<organism evidence="2">
    <name type="scientific">Anguilla anguilla</name>
    <name type="common">European freshwater eel</name>
    <name type="synonym">Muraena anguilla</name>
    <dbReference type="NCBI Taxonomy" id="7936"/>
    <lineage>
        <taxon>Eukaryota</taxon>
        <taxon>Metazoa</taxon>
        <taxon>Chordata</taxon>
        <taxon>Craniata</taxon>
        <taxon>Vertebrata</taxon>
        <taxon>Euteleostomi</taxon>
        <taxon>Actinopterygii</taxon>
        <taxon>Neopterygii</taxon>
        <taxon>Teleostei</taxon>
        <taxon>Anguilliformes</taxon>
        <taxon>Anguillidae</taxon>
        <taxon>Anguilla</taxon>
    </lineage>
</organism>
<evidence type="ECO:0000256" key="1">
    <source>
        <dbReference type="SAM" id="Phobius"/>
    </source>
</evidence>
<keyword evidence="1" id="KW-1133">Transmembrane helix</keyword>
<feature type="transmembrane region" description="Helical" evidence="1">
    <location>
        <begin position="20"/>
        <end position="41"/>
    </location>
</feature>
<dbReference type="AlphaFoldDB" id="A0A0E9Q002"/>
<dbReference type="EMBL" id="GBXM01098912">
    <property type="protein sequence ID" value="JAH09665.1"/>
    <property type="molecule type" value="Transcribed_RNA"/>
</dbReference>
<keyword evidence="1" id="KW-0472">Membrane</keyword>
<reference evidence="2" key="2">
    <citation type="journal article" date="2015" name="Fish Shellfish Immunol.">
        <title>Early steps in the European eel (Anguilla anguilla)-Vibrio vulnificus interaction in the gills: Role of the RtxA13 toxin.</title>
        <authorList>
            <person name="Callol A."/>
            <person name="Pajuelo D."/>
            <person name="Ebbesson L."/>
            <person name="Teles M."/>
            <person name="MacKenzie S."/>
            <person name="Amaro C."/>
        </authorList>
    </citation>
    <scope>NUCLEOTIDE SEQUENCE</scope>
</reference>
<evidence type="ECO:0000313" key="2">
    <source>
        <dbReference type="EMBL" id="JAH09665.1"/>
    </source>
</evidence>
<protein>
    <submittedName>
        <fullName evidence="2">Uncharacterized protein</fullName>
    </submittedName>
</protein>
<keyword evidence="1" id="KW-0812">Transmembrane</keyword>
<accession>A0A0E9Q002</accession>